<dbReference type="PaxDb" id="3880-AET01009"/>
<name>G7K0M4_MEDTR</name>
<dbReference type="Proteomes" id="UP000002051">
    <property type="component" value="Chromosome 5"/>
</dbReference>
<evidence type="ECO:0000313" key="3">
    <source>
        <dbReference type="Proteomes" id="UP000002051"/>
    </source>
</evidence>
<organism evidence="1 3">
    <name type="scientific">Medicago truncatula</name>
    <name type="common">Barrel medic</name>
    <name type="synonym">Medicago tribuloides</name>
    <dbReference type="NCBI Taxonomy" id="3880"/>
    <lineage>
        <taxon>Eukaryota</taxon>
        <taxon>Viridiplantae</taxon>
        <taxon>Streptophyta</taxon>
        <taxon>Embryophyta</taxon>
        <taxon>Tracheophyta</taxon>
        <taxon>Spermatophyta</taxon>
        <taxon>Magnoliopsida</taxon>
        <taxon>eudicotyledons</taxon>
        <taxon>Gunneridae</taxon>
        <taxon>Pentapetalae</taxon>
        <taxon>rosids</taxon>
        <taxon>fabids</taxon>
        <taxon>Fabales</taxon>
        <taxon>Fabaceae</taxon>
        <taxon>Papilionoideae</taxon>
        <taxon>50 kb inversion clade</taxon>
        <taxon>NPAAA clade</taxon>
        <taxon>Hologalegina</taxon>
        <taxon>IRL clade</taxon>
        <taxon>Trifolieae</taxon>
        <taxon>Medicago</taxon>
    </lineage>
</organism>
<reference evidence="1 3" key="2">
    <citation type="journal article" date="2014" name="BMC Genomics">
        <title>An improved genome release (version Mt4.0) for the model legume Medicago truncatula.</title>
        <authorList>
            <person name="Tang H."/>
            <person name="Krishnakumar V."/>
            <person name="Bidwell S."/>
            <person name="Rosen B."/>
            <person name="Chan A."/>
            <person name="Zhou S."/>
            <person name="Gentzbittel L."/>
            <person name="Childs K.L."/>
            <person name="Yandell M."/>
            <person name="Gundlach H."/>
            <person name="Mayer K.F."/>
            <person name="Schwartz D.C."/>
            <person name="Town C.D."/>
        </authorList>
    </citation>
    <scope>GENOME REANNOTATION</scope>
    <source>
        <strain evidence="2 3">cv. Jemalong A17</strain>
    </source>
</reference>
<accession>G7K0M4</accession>
<proteinExistence type="predicted"/>
<reference evidence="1 3" key="1">
    <citation type="journal article" date="2011" name="Nature">
        <title>The Medicago genome provides insight into the evolution of rhizobial symbioses.</title>
        <authorList>
            <person name="Young N.D."/>
            <person name="Debelle F."/>
            <person name="Oldroyd G.E."/>
            <person name="Geurts R."/>
            <person name="Cannon S.B."/>
            <person name="Udvardi M.K."/>
            <person name="Benedito V.A."/>
            <person name="Mayer K.F."/>
            <person name="Gouzy J."/>
            <person name="Schoof H."/>
            <person name="Van de Peer Y."/>
            <person name="Proost S."/>
            <person name="Cook D.R."/>
            <person name="Meyers B.C."/>
            <person name="Spannagl M."/>
            <person name="Cheung F."/>
            <person name="De Mita S."/>
            <person name="Krishnakumar V."/>
            <person name="Gundlach H."/>
            <person name="Zhou S."/>
            <person name="Mudge J."/>
            <person name="Bharti A.K."/>
            <person name="Murray J.D."/>
            <person name="Naoumkina M.A."/>
            <person name="Rosen B."/>
            <person name="Silverstein K.A."/>
            <person name="Tang H."/>
            <person name="Rombauts S."/>
            <person name="Zhao P.X."/>
            <person name="Zhou P."/>
            <person name="Barbe V."/>
            <person name="Bardou P."/>
            <person name="Bechner M."/>
            <person name="Bellec A."/>
            <person name="Berger A."/>
            <person name="Berges H."/>
            <person name="Bidwell S."/>
            <person name="Bisseling T."/>
            <person name="Choisne N."/>
            <person name="Couloux A."/>
            <person name="Denny R."/>
            <person name="Deshpande S."/>
            <person name="Dai X."/>
            <person name="Doyle J.J."/>
            <person name="Dudez A.M."/>
            <person name="Farmer A.D."/>
            <person name="Fouteau S."/>
            <person name="Franken C."/>
            <person name="Gibelin C."/>
            <person name="Gish J."/>
            <person name="Goldstein S."/>
            <person name="Gonzalez A.J."/>
            <person name="Green P.J."/>
            <person name="Hallab A."/>
            <person name="Hartog M."/>
            <person name="Hua A."/>
            <person name="Humphray S.J."/>
            <person name="Jeong D.H."/>
            <person name="Jing Y."/>
            <person name="Jocker A."/>
            <person name="Kenton S.M."/>
            <person name="Kim D.J."/>
            <person name="Klee K."/>
            <person name="Lai H."/>
            <person name="Lang C."/>
            <person name="Lin S."/>
            <person name="Macmil S.L."/>
            <person name="Magdelenat G."/>
            <person name="Matthews L."/>
            <person name="McCorrison J."/>
            <person name="Monaghan E.L."/>
            <person name="Mun J.H."/>
            <person name="Najar F.Z."/>
            <person name="Nicholson C."/>
            <person name="Noirot C."/>
            <person name="O'Bleness M."/>
            <person name="Paule C.R."/>
            <person name="Poulain J."/>
            <person name="Prion F."/>
            <person name="Qin B."/>
            <person name="Qu C."/>
            <person name="Retzel E.F."/>
            <person name="Riddle C."/>
            <person name="Sallet E."/>
            <person name="Samain S."/>
            <person name="Samson N."/>
            <person name="Sanders I."/>
            <person name="Saurat O."/>
            <person name="Scarpelli C."/>
            <person name="Schiex T."/>
            <person name="Segurens B."/>
            <person name="Severin A.J."/>
            <person name="Sherrier D.J."/>
            <person name="Shi R."/>
            <person name="Sims S."/>
            <person name="Singer S.R."/>
            <person name="Sinharoy S."/>
            <person name="Sterck L."/>
            <person name="Viollet A."/>
            <person name="Wang B.B."/>
            <person name="Wang K."/>
            <person name="Wang M."/>
            <person name="Wang X."/>
            <person name="Warfsmann J."/>
            <person name="Weissenbach J."/>
            <person name="White D.D."/>
            <person name="White J.D."/>
            <person name="Wiley G.B."/>
            <person name="Wincker P."/>
            <person name="Xing Y."/>
            <person name="Yang L."/>
            <person name="Yao Z."/>
            <person name="Ying F."/>
            <person name="Zhai J."/>
            <person name="Zhou L."/>
            <person name="Zuber A."/>
            <person name="Denarie J."/>
            <person name="Dixon R.A."/>
            <person name="May G.D."/>
            <person name="Schwartz D.C."/>
            <person name="Rogers J."/>
            <person name="Quetier F."/>
            <person name="Town C.D."/>
            <person name="Roe B.A."/>
        </authorList>
    </citation>
    <scope>NUCLEOTIDE SEQUENCE [LARGE SCALE GENOMIC DNA]</scope>
    <source>
        <strain evidence="1">A17</strain>
        <strain evidence="2 3">cv. Jemalong A17</strain>
    </source>
</reference>
<dbReference type="EnsemblPlants" id="AET01009">
    <property type="protein sequence ID" value="AET01009"/>
    <property type="gene ID" value="MTR_5g098450"/>
</dbReference>
<dbReference type="AlphaFoldDB" id="G7K0M4"/>
<evidence type="ECO:0000313" key="1">
    <source>
        <dbReference type="EMBL" id="AET01009.1"/>
    </source>
</evidence>
<keyword evidence="3" id="KW-1185">Reference proteome</keyword>
<sequence length="82" mass="9559">MILRVIKRKRKSRRKHECLSLGAAQGHYNYHGEQSSNSRVDDYADKIDYRRYNSVMEFSNGFSYSPKQKSRSVVIGSKELVT</sequence>
<reference evidence="2" key="3">
    <citation type="submission" date="2015-04" db="UniProtKB">
        <authorList>
            <consortium name="EnsemblPlants"/>
        </authorList>
    </citation>
    <scope>IDENTIFICATION</scope>
    <source>
        <strain evidence="2">cv. Jemalong A17</strain>
    </source>
</reference>
<dbReference type="HOGENOM" id="CLU_143096_1_0_1"/>
<dbReference type="EMBL" id="CM001221">
    <property type="protein sequence ID" value="AET01009.1"/>
    <property type="molecule type" value="Genomic_DNA"/>
</dbReference>
<evidence type="ECO:0000313" key="2">
    <source>
        <dbReference type="EnsemblPlants" id="AET01009"/>
    </source>
</evidence>
<protein>
    <submittedName>
        <fullName evidence="1 2">Uncharacterized protein</fullName>
    </submittedName>
</protein>
<gene>
    <name evidence="1" type="ordered locus">MTR_5g098450</name>
</gene>